<comment type="caution">
    <text evidence="2">The sequence shown here is derived from an EMBL/GenBank/DDBJ whole genome shotgun (WGS) entry which is preliminary data.</text>
</comment>
<feature type="transmembrane region" description="Helical" evidence="1">
    <location>
        <begin position="254"/>
        <end position="272"/>
    </location>
</feature>
<dbReference type="PANTHER" id="PTHR33802:SF2">
    <property type="entry name" value="EF-HAND DOMAIN-CONTAINING PROTEIN"/>
    <property type="match status" value="1"/>
</dbReference>
<feature type="transmembrane region" description="Helical" evidence="1">
    <location>
        <begin position="217"/>
        <end position="234"/>
    </location>
</feature>
<proteinExistence type="predicted"/>
<keyword evidence="1" id="KW-0472">Membrane</keyword>
<reference evidence="2" key="1">
    <citation type="submission" date="2023-06" db="EMBL/GenBank/DDBJ databases">
        <title>Survivors Of The Sea: Transcriptome response of Skeletonema marinoi to long-term dormancy.</title>
        <authorList>
            <person name="Pinder M.I.M."/>
            <person name="Kourtchenko O."/>
            <person name="Robertson E.K."/>
            <person name="Larsson T."/>
            <person name="Maumus F."/>
            <person name="Osuna-Cruz C.M."/>
            <person name="Vancaester E."/>
            <person name="Stenow R."/>
            <person name="Vandepoele K."/>
            <person name="Ploug H."/>
            <person name="Bruchert V."/>
            <person name="Godhe A."/>
            <person name="Topel M."/>
        </authorList>
    </citation>
    <scope>NUCLEOTIDE SEQUENCE</scope>
    <source>
        <strain evidence="2">R05AC</strain>
    </source>
</reference>
<dbReference type="EMBL" id="JATAAI010000017">
    <property type="protein sequence ID" value="KAK1739941.1"/>
    <property type="molecule type" value="Genomic_DNA"/>
</dbReference>
<keyword evidence="3" id="KW-1185">Reference proteome</keyword>
<sequence length="299" mass="33277">MISKPRLLGIINTAAYLLNALETFGYGPFSSHFSADQNNATISDKYQTIITPFGFAFSIWGVIFLMQAVFCYVCTFWGEEYSAHPLVVNGVSYYYLLACLAQTAWSPAFAYEKMPLAAVLMGCILIPLIVIAVKQNHARTKAIQNKQHHVEFFRGKYYWLLQFPFELHLGWIMAAFVLNVNLLLVSSSGTAQVVAGAISLGLLGCAAILCLFKVGHCIPSVIAWASFFIHFELYNPKALILDTFSSSEISAFRFAAISLCFVLIGLIALVRWNQKCREVDDSGNSVREDTPLRENLQIA</sequence>
<dbReference type="PANTHER" id="PTHR33802">
    <property type="entry name" value="SI:CH211-161H7.5-RELATED"/>
    <property type="match status" value="1"/>
</dbReference>
<evidence type="ECO:0000256" key="1">
    <source>
        <dbReference type="SAM" id="Phobius"/>
    </source>
</evidence>
<organism evidence="2 3">
    <name type="scientific">Skeletonema marinoi</name>
    <dbReference type="NCBI Taxonomy" id="267567"/>
    <lineage>
        <taxon>Eukaryota</taxon>
        <taxon>Sar</taxon>
        <taxon>Stramenopiles</taxon>
        <taxon>Ochrophyta</taxon>
        <taxon>Bacillariophyta</taxon>
        <taxon>Coscinodiscophyceae</taxon>
        <taxon>Thalassiosirophycidae</taxon>
        <taxon>Thalassiosirales</taxon>
        <taxon>Skeletonemataceae</taxon>
        <taxon>Skeletonema</taxon>
        <taxon>Skeletonema marinoi-dohrnii complex</taxon>
    </lineage>
</organism>
<evidence type="ECO:0000313" key="3">
    <source>
        <dbReference type="Proteomes" id="UP001224775"/>
    </source>
</evidence>
<dbReference type="AlphaFoldDB" id="A0AAD8Y573"/>
<feature type="transmembrane region" description="Helical" evidence="1">
    <location>
        <begin position="190"/>
        <end position="212"/>
    </location>
</feature>
<dbReference type="Proteomes" id="UP001224775">
    <property type="component" value="Unassembled WGS sequence"/>
</dbReference>
<feature type="transmembrane region" description="Helical" evidence="1">
    <location>
        <begin position="157"/>
        <end position="178"/>
    </location>
</feature>
<feature type="transmembrane region" description="Helical" evidence="1">
    <location>
        <begin position="117"/>
        <end position="136"/>
    </location>
</feature>
<keyword evidence="1" id="KW-0812">Transmembrane</keyword>
<accession>A0AAD8Y573</accession>
<protein>
    <submittedName>
        <fullName evidence="2">Uncharacterized protein</fullName>
    </submittedName>
</protein>
<feature type="transmembrane region" description="Helical" evidence="1">
    <location>
        <begin position="49"/>
        <end position="74"/>
    </location>
</feature>
<feature type="transmembrane region" description="Helical" evidence="1">
    <location>
        <begin position="7"/>
        <end position="29"/>
    </location>
</feature>
<evidence type="ECO:0000313" key="2">
    <source>
        <dbReference type="EMBL" id="KAK1739941.1"/>
    </source>
</evidence>
<name>A0AAD8Y573_9STRA</name>
<feature type="transmembrane region" description="Helical" evidence="1">
    <location>
        <begin position="86"/>
        <end position="105"/>
    </location>
</feature>
<gene>
    <name evidence="2" type="ORF">QTG54_009700</name>
</gene>
<keyword evidence="1" id="KW-1133">Transmembrane helix</keyword>